<feature type="region of interest" description="Disordered" evidence="1">
    <location>
        <begin position="20"/>
        <end position="42"/>
    </location>
</feature>
<feature type="transmembrane region" description="Helical" evidence="2">
    <location>
        <begin position="155"/>
        <end position="173"/>
    </location>
</feature>
<organism evidence="3 4">
    <name type="scientific">Gordonia araii NBRC 100433</name>
    <dbReference type="NCBI Taxonomy" id="1073574"/>
    <lineage>
        <taxon>Bacteria</taxon>
        <taxon>Bacillati</taxon>
        <taxon>Actinomycetota</taxon>
        <taxon>Actinomycetes</taxon>
        <taxon>Mycobacteriales</taxon>
        <taxon>Gordoniaceae</taxon>
        <taxon>Gordonia</taxon>
    </lineage>
</organism>
<name>G7GY92_9ACTN</name>
<sequence length="343" mass="36787">MTVDDEALSRLIAASALAASADADATDERVRRERAEQSERARLEAQRREAAAQAQARAAEERAQRRAESLRGLTKVLFAVPYCLVIFAGFDLEHPSPSLVWYLVISVAISAILATAACYFSDRALGRPLRWILAVCTSLGFSLGWWLGVAGSSQLFFLPILTTTLAYAGAAWLSNNTPAVATAGNPLLSASASAKLRIASRASWAGVLLGGYQLMASASPTLAHSADKWARREAGSVWGFWQAVVSWFGGVSRTDDLAWWVIPCTVLIIVMNVWKSGRAPSGDPDSENRYSTAEAVIIAVAAVGSVLGILHQWTYVMLIVGYVVVWVACIGIALAIVIGWFTG</sequence>
<feature type="transmembrane region" description="Helical" evidence="2">
    <location>
        <begin position="295"/>
        <end position="313"/>
    </location>
</feature>
<keyword evidence="2" id="KW-0812">Transmembrane</keyword>
<feature type="transmembrane region" description="Helical" evidence="2">
    <location>
        <begin position="72"/>
        <end position="92"/>
    </location>
</feature>
<evidence type="ECO:0000313" key="3">
    <source>
        <dbReference type="EMBL" id="GAB08567.1"/>
    </source>
</evidence>
<evidence type="ECO:0000256" key="2">
    <source>
        <dbReference type="SAM" id="Phobius"/>
    </source>
</evidence>
<feature type="transmembrane region" description="Helical" evidence="2">
    <location>
        <begin position="319"/>
        <end position="341"/>
    </location>
</feature>
<proteinExistence type="predicted"/>
<accession>G7GY92</accession>
<evidence type="ECO:0000256" key="1">
    <source>
        <dbReference type="SAM" id="MobiDB-lite"/>
    </source>
</evidence>
<feature type="compositionally biased region" description="Basic and acidic residues" evidence="1">
    <location>
        <begin position="26"/>
        <end position="42"/>
    </location>
</feature>
<feature type="transmembrane region" description="Helical" evidence="2">
    <location>
        <begin position="131"/>
        <end position="149"/>
    </location>
</feature>
<reference evidence="3 4" key="1">
    <citation type="submission" date="2011-11" db="EMBL/GenBank/DDBJ databases">
        <title>Whole genome shotgun sequence of Gordonia araii NBRC 100433.</title>
        <authorList>
            <person name="Yoshida Y."/>
            <person name="Hosoyama A."/>
            <person name="Tsuchikane K."/>
            <person name="Katsumata H."/>
            <person name="Yamazaki S."/>
            <person name="Fujita N."/>
        </authorList>
    </citation>
    <scope>NUCLEOTIDE SEQUENCE [LARGE SCALE GENOMIC DNA]</scope>
    <source>
        <strain evidence="3 4">NBRC 100433</strain>
    </source>
</reference>
<protein>
    <submittedName>
        <fullName evidence="3">Uncharacterized protein</fullName>
    </submittedName>
</protein>
<keyword evidence="4" id="KW-1185">Reference proteome</keyword>
<dbReference type="AlphaFoldDB" id="G7GY92"/>
<dbReference type="EMBL" id="BAEE01000013">
    <property type="protein sequence ID" value="GAB08567.1"/>
    <property type="molecule type" value="Genomic_DNA"/>
</dbReference>
<comment type="caution">
    <text evidence="3">The sequence shown here is derived from an EMBL/GenBank/DDBJ whole genome shotgun (WGS) entry which is preliminary data.</text>
</comment>
<dbReference type="STRING" id="1073574.GOARA_013_00110"/>
<keyword evidence="2" id="KW-1133">Transmembrane helix</keyword>
<keyword evidence="2" id="KW-0472">Membrane</keyword>
<dbReference type="Proteomes" id="UP000035088">
    <property type="component" value="Unassembled WGS sequence"/>
</dbReference>
<feature type="transmembrane region" description="Helical" evidence="2">
    <location>
        <begin position="98"/>
        <end position="119"/>
    </location>
</feature>
<feature type="transmembrane region" description="Helical" evidence="2">
    <location>
        <begin position="257"/>
        <end position="274"/>
    </location>
</feature>
<gene>
    <name evidence="3" type="ORF">GOARA_013_00110</name>
</gene>
<evidence type="ECO:0000313" key="4">
    <source>
        <dbReference type="Proteomes" id="UP000035088"/>
    </source>
</evidence>